<keyword evidence="1" id="KW-0472">Membrane</keyword>
<comment type="caution">
    <text evidence="2">The sequence shown here is derived from an EMBL/GenBank/DDBJ whole genome shotgun (WGS) entry which is preliminary data.</text>
</comment>
<feature type="transmembrane region" description="Helical" evidence="1">
    <location>
        <begin position="240"/>
        <end position="260"/>
    </location>
</feature>
<keyword evidence="1" id="KW-1133">Transmembrane helix</keyword>
<accession>A0A2S4ZYU1</accession>
<dbReference type="AlphaFoldDB" id="A0A2S4ZYU1"/>
<name>A0A2S4ZYU1_9SPHI</name>
<keyword evidence="1" id="KW-0812">Transmembrane</keyword>
<feature type="transmembrane region" description="Helical" evidence="1">
    <location>
        <begin position="52"/>
        <end position="72"/>
    </location>
</feature>
<evidence type="ECO:0000313" key="2">
    <source>
        <dbReference type="EMBL" id="POY35167.1"/>
    </source>
</evidence>
<feature type="transmembrane region" description="Helical" evidence="1">
    <location>
        <begin position="214"/>
        <end position="234"/>
    </location>
</feature>
<feature type="transmembrane region" description="Helical" evidence="1">
    <location>
        <begin position="84"/>
        <end position="101"/>
    </location>
</feature>
<feature type="transmembrane region" description="Helical" evidence="1">
    <location>
        <begin position="107"/>
        <end position="129"/>
    </location>
</feature>
<keyword evidence="3" id="KW-1185">Reference proteome</keyword>
<gene>
    <name evidence="2" type="ORF">C3K47_16430</name>
</gene>
<feature type="transmembrane region" description="Helical" evidence="1">
    <location>
        <begin position="343"/>
        <end position="363"/>
    </location>
</feature>
<feature type="transmembrane region" description="Helical" evidence="1">
    <location>
        <begin position="12"/>
        <end position="32"/>
    </location>
</feature>
<protein>
    <submittedName>
        <fullName evidence="2">Uncharacterized protein</fullName>
    </submittedName>
</protein>
<evidence type="ECO:0000256" key="1">
    <source>
        <dbReference type="SAM" id="Phobius"/>
    </source>
</evidence>
<feature type="transmembrane region" description="Helical" evidence="1">
    <location>
        <begin position="280"/>
        <end position="302"/>
    </location>
</feature>
<feature type="transmembrane region" description="Helical" evidence="1">
    <location>
        <begin position="141"/>
        <end position="163"/>
    </location>
</feature>
<dbReference type="Proteomes" id="UP000236893">
    <property type="component" value="Unassembled WGS sequence"/>
</dbReference>
<dbReference type="EMBL" id="PQVF01000013">
    <property type="protein sequence ID" value="POY35167.1"/>
    <property type="molecule type" value="Genomic_DNA"/>
</dbReference>
<evidence type="ECO:0000313" key="3">
    <source>
        <dbReference type="Proteomes" id="UP000236893"/>
    </source>
</evidence>
<sequence length="403" mass="46176">MGMELAILRKYFKWALFNFFILSLAGLFLRFLLIHPVNEINYQYFLHAHSHFAFSGWGFMALSILLSHSFIPKKIIEGRSFRKLLWLSLIPAYGMLLSFPFKGYFSISIAFSTLFIIVNIWFVLLFFKATKQQPRTLSLQTARLALIFLGLSSLGPFALGPVMASGQGGSPLYFNVIYYYLHFQYNGWMSLGIISLLLKWIEQQDKSSSKKNDQLCYFLLLISIVLTYALSLLWNKPANAYYIIGGGAAVLQCAAFFLLFKKLPIDQLRSLPTLQRTILLIALLAFAVKAGMQLFSAFPFFADLAYKIRYLIIGYLHLVFLGGFSFFVLFYSIHFGLIPHTRLLKYGIYLFFAGFFLSEFLLFTESLFSIFNLHIPHFQTVLFIVSLALPPSCLALWLTAEKK</sequence>
<feature type="transmembrane region" description="Helical" evidence="1">
    <location>
        <begin position="375"/>
        <end position="398"/>
    </location>
</feature>
<feature type="transmembrane region" description="Helical" evidence="1">
    <location>
        <begin position="308"/>
        <end position="331"/>
    </location>
</feature>
<reference evidence="2 3" key="1">
    <citation type="submission" date="2018-01" db="EMBL/GenBank/DDBJ databases">
        <authorList>
            <person name="Gaut B.S."/>
            <person name="Morton B.R."/>
            <person name="Clegg M.T."/>
            <person name="Duvall M.R."/>
        </authorList>
    </citation>
    <scope>NUCLEOTIDE SEQUENCE [LARGE SCALE GENOMIC DNA]</scope>
    <source>
        <strain evidence="2 3">HR-AV</strain>
    </source>
</reference>
<organism evidence="2 3">
    <name type="scientific">Solitalea longa</name>
    <dbReference type="NCBI Taxonomy" id="2079460"/>
    <lineage>
        <taxon>Bacteria</taxon>
        <taxon>Pseudomonadati</taxon>
        <taxon>Bacteroidota</taxon>
        <taxon>Sphingobacteriia</taxon>
        <taxon>Sphingobacteriales</taxon>
        <taxon>Sphingobacteriaceae</taxon>
        <taxon>Solitalea</taxon>
    </lineage>
</organism>
<proteinExistence type="predicted"/>
<feature type="transmembrane region" description="Helical" evidence="1">
    <location>
        <begin position="183"/>
        <end position="202"/>
    </location>
</feature>